<accession>A0AAN7L4W7</accession>
<evidence type="ECO:0000313" key="1">
    <source>
        <dbReference type="EMBL" id="KAK4779682.1"/>
    </source>
</evidence>
<dbReference type="EMBL" id="JAXIOK010000001">
    <property type="protein sequence ID" value="KAK4779682.1"/>
    <property type="molecule type" value="Genomic_DNA"/>
</dbReference>
<evidence type="ECO:0000313" key="2">
    <source>
        <dbReference type="Proteomes" id="UP001345219"/>
    </source>
</evidence>
<comment type="caution">
    <text evidence="1">The sequence shown here is derived from an EMBL/GenBank/DDBJ whole genome shotgun (WGS) entry which is preliminary data.</text>
</comment>
<name>A0AAN7L4W7_9MYRT</name>
<reference evidence="1 2" key="1">
    <citation type="journal article" date="2023" name="Hortic Res">
        <title>Pangenome of water caltrop reveals structural variations and asymmetric subgenome divergence after allopolyploidization.</title>
        <authorList>
            <person name="Zhang X."/>
            <person name="Chen Y."/>
            <person name="Wang L."/>
            <person name="Yuan Y."/>
            <person name="Fang M."/>
            <person name="Shi L."/>
            <person name="Lu R."/>
            <person name="Comes H.P."/>
            <person name="Ma Y."/>
            <person name="Chen Y."/>
            <person name="Huang G."/>
            <person name="Zhou Y."/>
            <person name="Zheng Z."/>
            <person name="Qiu Y."/>
        </authorList>
    </citation>
    <scope>NUCLEOTIDE SEQUENCE [LARGE SCALE GENOMIC DNA]</scope>
    <source>
        <tissue evidence="1">Roots</tissue>
    </source>
</reference>
<sequence length="107" mass="11612">MLLIEPVWNEPRRRLEKEPPTDAWIRPPIETVKNSCDGSFSTKLEPAVVGILARDHSSRVLFGGGKQGPARSLLVDLSGPEERNGANAVFATWMDVGNILGFSAAAK</sequence>
<keyword evidence="2" id="KW-1185">Reference proteome</keyword>
<organism evidence="1 2">
    <name type="scientific">Trapa incisa</name>
    <dbReference type="NCBI Taxonomy" id="236973"/>
    <lineage>
        <taxon>Eukaryota</taxon>
        <taxon>Viridiplantae</taxon>
        <taxon>Streptophyta</taxon>
        <taxon>Embryophyta</taxon>
        <taxon>Tracheophyta</taxon>
        <taxon>Spermatophyta</taxon>
        <taxon>Magnoliopsida</taxon>
        <taxon>eudicotyledons</taxon>
        <taxon>Gunneridae</taxon>
        <taxon>Pentapetalae</taxon>
        <taxon>rosids</taxon>
        <taxon>malvids</taxon>
        <taxon>Myrtales</taxon>
        <taxon>Lythraceae</taxon>
        <taxon>Trapa</taxon>
    </lineage>
</organism>
<proteinExistence type="predicted"/>
<dbReference type="Proteomes" id="UP001345219">
    <property type="component" value="Chromosome 13"/>
</dbReference>
<protein>
    <submittedName>
        <fullName evidence="1">Uncharacterized protein</fullName>
    </submittedName>
</protein>
<dbReference type="AlphaFoldDB" id="A0AAN7L4W7"/>
<gene>
    <name evidence="1" type="ORF">SAY87_015788</name>
</gene>